<feature type="transmembrane region" description="Helical" evidence="6">
    <location>
        <begin position="158"/>
        <end position="176"/>
    </location>
</feature>
<dbReference type="Gene3D" id="1.10.357.140">
    <property type="entry name" value="UbiA prenyltransferase"/>
    <property type="match status" value="1"/>
</dbReference>
<evidence type="ECO:0000256" key="6">
    <source>
        <dbReference type="SAM" id="Phobius"/>
    </source>
</evidence>
<dbReference type="CDD" id="cd13956">
    <property type="entry name" value="PT_UbiA"/>
    <property type="match status" value="1"/>
</dbReference>
<comment type="caution">
    <text evidence="7">The sequence shown here is derived from an EMBL/GenBank/DDBJ whole genome shotgun (WGS) entry which is preliminary data.</text>
</comment>
<protein>
    <submittedName>
        <fullName evidence="7">Ubiquinone biosynthesis protein UbiA</fullName>
    </submittedName>
</protein>
<evidence type="ECO:0000256" key="4">
    <source>
        <dbReference type="ARBA" id="ARBA00022989"/>
    </source>
</evidence>
<dbReference type="GO" id="GO:0016020">
    <property type="term" value="C:membrane"/>
    <property type="evidence" value="ECO:0007669"/>
    <property type="project" value="UniProtKB-SubCell"/>
</dbReference>
<keyword evidence="5 6" id="KW-0472">Membrane</keyword>
<keyword evidence="3 6" id="KW-0812">Transmembrane</keyword>
<organism evidence="7">
    <name type="scientific">Desulfobacca acetoxidans</name>
    <dbReference type="NCBI Taxonomy" id="60893"/>
    <lineage>
        <taxon>Bacteria</taxon>
        <taxon>Pseudomonadati</taxon>
        <taxon>Thermodesulfobacteriota</taxon>
        <taxon>Desulfobaccia</taxon>
        <taxon>Desulfobaccales</taxon>
        <taxon>Desulfobaccaceae</taxon>
        <taxon>Desulfobacca</taxon>
    </lineage>
</organism>
<dbReference type="GO" id="GO:0016765">
    <property type="term" value="F:transferase activity, transferring alkyl or aryl (other than methyl) groups"/>
    <property type="evidence" value="ECO:0007669"/>
    <property type="project" value="InterPro"/>
</dbReference>
<keyword evidence="7" id="KW-0830">Ubiquinone</keyword>
<name>A0A7C3UZU3_9BACT</name>
<dbReference type="InterPro" id="IPR000537">
    <property type="entry name" value="UbiA_prenyltransferase"/>
</dbReference>
<evidence type="ECO:0000256" key="3">
    <source>
        <dbReference type="ARBA" id="ARBA00022692"/>
    </source>
</evidence>
<feature type="transmembrane region" description="Helical" evidence="6">
    <location>
        <begin position="182"/>
        <end position="203"/>
    </location>
</feature>
<dbReference type="InterPro" id="IPR044878">
    <property type="entry name" value="UbiA_sf"/>
</dbReference>
<feature type="transmembrane region" description="Helical" evidence="6">
    <location>
        <begin position="255"/>
        <end position="278"/>
    </location>
</feature>
<sequence>MEQAPVTQKNLIPKLRLFLALSRTPHGLLDLATPMLAAILCLGRLPPVEVAALGLITVFAGYTAVYALNDVVDYRRDQAKIKAGLLTGERYLDGAIVRHPMALGLLTYKEGLFWAGAWAAVALAGAYLLNPLCALIFLLGCALEAVYCSLLEVSHWRTLVSGVVKTLGGVAAVFAVDPKPSPLFLGLLVLVIFFWEIGGQNVPADWHDIEVDRRWQARTLPVRYGPAGSAWIILGSLTVAVLLLPLLLAASPLQFSWTFTALALGAGVYFLILPAVRLCLTQERSQATGLFNRASYFPLAILLVTLVALLI</sequence>
<reference evidence="7" key="1">
    <citation type="journal article" date="2020" name="mSystems">
        <title>Genome- and Community-Level Interaction Insights into Carbon Utilization and Element Cycling Functions of Hydrothermarchaeota in Hydrothermal Sediment.</title>
        <authorList>
            <person name="Zhou Z."/>
            <person name="Liu Y."/>
            <person name="Xu W."/>
            <person name="Pan J."/>
            <person name="Luo Z.H."/>
            <person name="Li M."/>
        </authorList>
    </citation>
    <scope>NUCLEOTIDE SEQUENCE [LARGE SCALE GENOMIC DNA]</scope>
    <source>
        <strain evidence="7">SpSt-897</strain>
    </source>
</reference>
<dbReference type="Pfam" id="PF01040">
    <property type="entry name" value="UbiA"/>
    <property type="match status" value="1"/>
</dbReference>
<feature type="transmembrane region" description="Helical" evidence="6">
    <location>
        <begin position="51"/>
        <end position="72"/>
    </location>
</feature>
<feature type="transmembrane region" description="Helical" evidence="6">
    <location>
        <begin position="224"/>
        <end position="249"/>
    </location>
</feature>
<evidence type="ECO:0000256" key="1">
    <source>
        <dbReference type="ARBA" id="ARBA00004141"/>
    </source>
</evidence>
<evidence type="ECO:0000313" key="7">
    <source>
        <dbReference type="EMBL" id="HGF35698.1"/>
    </source>
</evidence>
<feature type="transmembrane region" description="Helical" evidence="6">
    <location>
        <begin position="290"/>
        <end position="310"/>
    </location>
</feature>
<evidence type="ECO:0000256" key="5">
    <source>
        <dbReference type="ARBA" id="ARBA00023136"/>
    </source>
</evidence>
<dbReference type="Gene3D" id="1.20.120.1780">
    <property type="entry name" value="UbiA prenyltransferase"/>
    <property type="match status" value="1"/>
</dbReference>
<comment type="subcellular location">
    <subcellularLocation>
        <location evidence="1">Membrane</location>
        <topology evidence="1">Multi-pass membrane protein</topology>
    </subcellularLocation>
</comment>
<keyword evidence="2" id="KW-1003">Cell membrane</keyword>
<proteinExistence type="predicted"/>
<evidence type="ECO:0000256" key="2">
    <source>
        <dbReference type="ARBA" id="ARBA00022475"/>
    </source>
</evidence>
<keyword evidence="4 6" id="KW-1133">Transmembrane helix</keyword>
<accession>A0A7C3UZU3</accession>
<dbReference type="AlphaFoldDB" id="A0A7C3UZU3"/>
<gene>
    <name evidence="7" type="ORF">ENW96_15175</name>
</gene>
<dbReference type="EMBL" id="DTMF01000370">
    <property type="protein sequence ID" value="HGF35698.1"/>
    <property type="molecule type" value="Genomic_DNA"/>
</dbReference>